<dbReference type="Pfam" id="PF09686">
    <property type="entry name" value="Plasmid_RAQPRD"/>
    <property type="match status" value="1"/>
</dbReference>
<evidence type="ECO:0000256" key="2">
    <source>
        <dbReference type="SAM" id="SignalP"/>
    </source>
</evidence>
<evidence type="ECO:0000313" key="3">
    <source>
        <dbReference type="EMBL" id="HAF2412762.1"/>
    </source>
</evidence>
<dbReference type="InterPro" id="IPR019110">
    <property type="entry name" value="Uncharacterised_RAQPRD"/>
</dbReference>
<dbReference type="EMBL" id="DAAUQJ010000006">
    <property type="protein sequence ID" value="HAF2412762.1"/>
    <property type="molecule type" value="Genomic_DNA"/>
</dbReference>
<keyword evidence="2" id="KW-0732">Signal</keyword>
<keyword evidence="1" id="KW-0175">Coiled coil</keyword>
<dbReference type="NCBIfam" id="TIGR01690">
    <property type="entry name" value="ICE_RAQPRD"/>
    <property type="match status" value="1"/>
</dbReference>
<name>A0A744CC43_SALER</name>
<accession>A0A744CC43</accession>
<sequence>MRIVRQLIWLPAFVLPFVSPLATAGEAELHAQLALIERQLEGIERQAALDENMAAAEYPANGRRYHFDFTRLREDLQRVRSGVHDYMVPVRAQPREPIALIGDYHKKTLPACKEAR</sequence>
<evidence type="ECO:0008006" key="4">
    <source>
        <dbReference type="Google" id="ProtNLM"/>
    </source>
</evidence>
<dbReference type="AlphaFoldDB" id="A0A744CC43"/>
<proteinExistence type="predicted"/>
<feature type="coiled-coil region" evidence="1">
    <location>
        <begin position="26"/>
        <end position="53"/>
    </location>
</feature>
<protein>
    <recommendedName>
        <fullName evidence="4">Integrative conjugative element protein, RAQPRD family</fullName>
    </recommendedName>
</protein>
<evidence type="ECO:0000256" key="1">
    <source>
        <dbReference type="SAM" id="Coils"/>
    </source>
</evidence>
<feature type="chain" id="PRO_5027632849" description="Integrative conjugative element protein, RAQPRD family" evidence="2">
    <location>
        <begin position="25"/>
        <end position="116"/>
    </location>
</feature>
<comment type="caution">
    <text evidence="3">The sequence shown here is derived from an EMBL/GenBank/DDBJ whole genome shotgun (WGS) entry which is preliminary data.</text>
</comment>
<feature type="signal peptide" evidence="2">
    <location>
        <begin position="1"/>
        <end position="24"/>
    </location>
</feature>
<organism evidence="3">
    <name type="scientific">Salmonella enterica</name>
    <name type="common">Salmonella choleraesuis</name>
    <dbReference type="NCBI Taxonomy" id="28901"/>
    <lineage>
        <taxon>Bacteria</taxon>
        <taxon>Pseudomonadati</taxon>
        <taxon>Pseudomonadota</taxon>
        <taxon>Gammaproteobacteria</taxon>
        <taxon>Enterobacterales</taxon>
        <taxon>Enterobacteriaceae</taxon>
        <taxon>Salmonella</taxon>
    </lineage>
</organism>
<reference evidence="3" key="2">
    <citation type="submission" date="2020-02" db="EMBL/GenBank/DDBJ databases">
        <authorList>
            <consortium name="NCBI Pathogen Detection Project"/>
        </authorList>
    </citation>
    <scope>NUCLEOTIDE SEQUENCE</scope>
    <source>
        <strain evidence="3">MA.CCC_P4</strain>
    </source>
</reference>
<reference evidence="3" key="1">
    <citation type="journal article" date="2018" name="Genome Biol.">
        <title>SKESA: strategic k-mer extension for scrupulous assemblies.</title>
        <authorList>
            <person name="Souvorov A."/>
            <person name="Agarwala R."/>
            <person name="Lipman D.J."/>
        </authorList>
    </citation>
    <scope>NUCLEOTIDE SEQUENCE</scope>
    <source>
        <strain evidence="3">MA.CCC_P4</strain>
    </source>
</reference>
<gene>
    <name evidence="3" type="ORF">G8N70_003091</name>
</gene>